<proteinExistence type="predicted"/>
<accession>A0ABD0L3P0</accession>
<gene>
    <name evidence="1" type="ORF">BaRGS_00014763</name>
</gene>
<sequence>MPCFQRDESGYTVQGSTCGHRHKKLVSENVCGKDHEGGVGGIPRRSWQVFHSARAGGLGLCEVVVCLPGVRTAWVSFSCGQSQWPYSVYTTQCRLSTYAPRGRACVHYKNSSIRISQLWFERGKVLEEVRTIADGSFCLGSKPSGTTQSRTRTCHHQLF</sequence>
<organism evidence="1 2">
    <name type="scientific">Batillaria attramentaria</name>
    <dbReference type="NCBI Taxonomy" id="370345"/>
    <lineage>
        <taxon>Eukaryota</taxon>
        <taxon>Metazoa</taxon>
        <taxon>Spiralia</taxon>
        <taxon>Lophotrochozoa</taxon>
        <taxon>Mollusca</taxon>
        <taxon>Gastropoda</taxon>
        <taxon>Caenogastropoda</taxon>
        <taxon>Sorbeoconcha</taxon>
        <taxon>Cerithioidea</taxon>
        <taxon>Batillariidae</taxon>
        <taxon>Batillaria</taxon>
    </lineage>
</organism>
<name>A0ABD0L3P0_9CAEN</name>
<dbReference type="EMBL" id="JACVVK020000088">
    <property type="protein sequence ID" value="KAK7493881.1"/>
    <property type="molecule type" value="Genomic_DNA"/>
</dbReference>
<dbReference type="Proteomes" id="UP001519460">
    <property type="component" value="Unassembled WGS sequence"/>
</dbReference>
<evidence type="ECO:0000313" key="2">
    <source>
        <dbReference type="Proteomes" id="UP001519460"/>
    </source>
</evidence>
<reference evidence="1 2" key="1">
    <citation type="journal article" date="2023" name="Sci. Data">
        <title>Genome assembly of the Korean intertidal mud-creeper Batillaria attramentaria.</title>
        <authorList>
            <person name="Patra A.K."/>
            <person name="Ho P.T."/>
            <person name="Jun S."/>
            <person name="Lee S.J."/>
            <person name="Kim Y."/>
            <person name="Won Y.J."/>
        </authorList>
    </citation>
    <scope>NUCLEOTIDE SEQUENCE [LARGE SCALE GENOMIC DNA]</scope>
    <source>
        <strain evidence="1">Wonlab-2016</strain>
    </source>
</reference>
<keyword evidence="2" id="KW-1185">Reference proteome</keyword>
<evidence type="ECO:0000313" key="1">
    <source>
        <dbReference type="EMBL" id="KAK7493881.1"/>
    </source>
</evidence>
<comment type="caution">
    <text evidence="1">The sequence shown here is derived from an EMBL/GenBank/DDBJ whole genome shotgun (WGS) entry which is preliminary data.</text>
</comment>
<protein>
    <submittedName>
        <fullName evidence="1">Uncharacterized protein</fullName>
    </submittedName>
</protein>
<dbReference type="AlphaFoldDB" id="A0ABD0L3P0"/>